<accession>A0ABV4DPJ7</accession>
<keyword evidence="7" id="KW-1185">Reference proteome</keyword>
<dbReference type="SUPFAM" id="SSF46785">
    <property type="entry name" value="Winged helix' DNA-binding domain"/>
    <property type="match status" value="1"/>
</dbReference>
<dbReference type="Pfam" id="PF00126">
    <property type="entry name" value="HTH_1"/>
    <property type="match status" value="1"/>
</dbReference>
<evidence type="ECO:0000313" key="6">
    <source>
        <dbReference type="EMBL" id="MEY8662388.1"/>
    </source>
</evidence>
<dbReference type="PANTHER" id="PTHR30419">
    <property type="entry name" value="HTH-TYPE TRANSCRIPTIONAL REGULATOR YBHD"/>
    <property type="match status" value="1"/>
</dbReference>
<dbReference type="CDD" id="cd05466">
    <property type="entry name" value="PBP2_LTTR_substrate"/>
    <property type="match status" value="1"/>
</dbReference>
<protein>
    <submittedName>
        <fullName evidence="6">LysR family transcriptional regulator</fullName>
    </submittedName>
</protein>
<dbReference type="SUPFAM" id="SSF53850">
    <property type="entry name" value="Periplasmic binding protein-like II"/>
    <property type="match status" value="1"/>
</dbReference>
<evidence type="ECO:0000256" key="2">
    <source>
        <dbReference type="ARBA" id="ARBA00023015"/>
    </source>
</evidence>
<dbReference type="Gene3D" id="1.10.10.10">
    <property type="entry name" value="Winged helix-like DNA-binding domain superfamily/Winged helix DNA-binding domain"/>
    <property type="match status" value="1"/>
</dbReference>
<dbReference type="RefSeq" id="WP_369941900.1">
    <property type="nucleotide sequence ID" value="NZ_JBCLUF010000016.1"/>
</dbReference>
<organism evidence="6 7">
    <name type="scientific">Ligilactobacillus faecis</name>
    <dbReference type="NCBI Taxonomy" id="762833"/>
    <lineage>
        <taxon>Bacteria</taxon>
        <taxon>Bacillati</taxon>
        <taxon>Bacillota</taxon>
        <taxon>Bacilli</taxon>
        <taxon>Lactobacillales</taxon>
        <taxon>Lactobacillaceae</taxon>
        <taxon>Ligilactobacillus</taxon>
    </lineage>
</organism>
<keyword evidence="2" id="KW-0805">Transcription regulation</keyword>
<dbReference type="EMBL" id="JBCLUF010000016">
    <property type="protein sequence ID" value="MEY8662388.1"/>
    <property type="molecule type" value="Genomic_DNA"/>
</dbReference>
<reference evidence="6 7" key="1">
    <citation type="submission" date="2024-03" db="EMBL/GenBank/DDBJ databases">
        <title>Mouse gut bacterial collection (mGBC) of GemPharmatech.</title>
        <authorList>
            <person name="He Y."/>
            <person name="Dong L."/>
            <person name="Wu D."/>
            <person name="Gao X."/>
            <person name="Lin Z."/>
        </authorList>
    </citation>
    <scope>NUCLEOTIDE SEQUENCE [LARGE SCALE GENOMIC DNA]</scope>
    <source>
        <strain evidence="6 7">15-30</strain>
    </source>
</reference>
<evidence type="ECO:0000256" key="1">
    <source>
        <dbReference type="ARBA" id="ARBA00009437"/>
    </source>
</evidence>
<proteinExistence type="inferred from homology"/>
<dbReference type="Gene3D" id="3.40.190.290">
    <property type="match status" value="1"/>
</dbReference>
<comment type="caution">
    <text evidence="6">The sequence shown here is derived from an EMBL/GenBank/DDBJ whole genome shotgun (WGS) entry which is preliminary data.</text>
</comment>
<dbReference type="InterPro" id="IPR000847">
    <property type="entry name" value="LysR_HTH_N"/>
</dbReference>
<feature type="domain" description="HTH lysR-type" evidence="5">
    <location>
        <begin position="5"/>
        <end position="62"/>
    </location>
</feature>
<keyword evidence="3" id="KW-0238">DNA-binding</keyword>
<sequence>MYDSLNIDLLYVFVTVAETKSINQSSKILLLSQPAISKKLKQLEEHFDKTLLLRSSRGVSLTPIGELFYLKTKKLLEDFNSLALIESPTSKERFSELNIGALDSIASLLYSSFFIEALSTAKRVSLTNKVSELINDFNHGDLDLIFIDEFFESKLTLNFEKYFLQAEPYYVVYSKNNTLLTKLDAQKITPDILRSCELILYPDYCPIHICIKQIFQKFKLKLPQIHEAEFAESTTALVANSDLVTILPRSLAYARSANPNLNIAIKELAIPELRKTAIFSNGKIPLEFIINKL</sequence>
<comment type="similarity">
    <text evidence="1">Belongs to the LysR transcriptional regulatory family.</text>
</comment>
<dbReference type="InterPro" id="IPR005119">
    <property type="entry name" value="LysR_subst-bd"/>
</dbReference>
<name>A0ABV4DPJ7_9LACO</name>
<dbReference type="PANTHER" id="PTHR30419:SF8">
    <property type="entry name" value="NITROGEN ASSIMILATION TRANSCRIPTIONAL ACTIVATOR-RELATED"/>
    <property type="match status" value="1"/>
</dbReference>
<dbReference type="Proteomes" id="UP001565236">
    <property type="component" value="Unassembled WGS sequence"/>
</dbReference>
<dbReference type="InterPro" id="IPR036390">
    <property type="entry name" value="WH_DNA-bd_sf"/>
</dbReference>
<evidence type="ECO:0000256" key="4">
    <source>
        <dbReference type="ARBA" id="ARBA00023163"/>
    </source>
</evidence>
<keyword evidence="4" id="KW-0804">Transcription</keyword>
<evidence type="ECO:0000313" key="7">
    <source>
        <dbReference type="Proteomes" id="UP001565236"/>
    </source>
</evidence>
<dbReference type="Pfam" id="PF03466">
    <property type="entry name" value="LysR_substrate"/>
    <property type="match status" value="1"/>
</dbReference>
<evidence type="ECO:0000259" key="5">
    <source>
        <dbReference type="PROSITE" id="PS50931"/>
    </source>
</evidence>
<dbReference type="PROSITE" id="PS50931">
    <property type="entry name" value="HTH_LYSR"/>
    <property type="match status" value="1"/>
</dbReference>
<dbReference type="InterPro" id="IPR036388">
    <property type="entry name" value="WH-like_DNA-bd_sf"/>
</dbReference>
<dbReference type="InterPro" id="IPR050950">
    <property type="entry name" value="HTH-type_LysR_regulators"/>
</dbReference>
<gene>
    <name evidence="6" type="ORF">AALT52_05740</name>
</gene>
<evidence type="ECO:0000256" key="3">
    <source>
        <dbReference type="ARBA" id="ARBA00023125"/>
    </source>
</evidence>